<dbReference type="AlphaFoldDB" id="A0A5B7G2G1"/>
<reference evidence="1 2" key="1">
    <citation type="submission" date="2019-05" db="EMBL/GenBank/DDBJ databases">
        <title>Another draft genome of Portunus trituberculatus and its Hox gene families provides insights of decapod evolution.</title>
        <authorList>
            <person name="Jeong J.-H."/>
            <person name="Song I."/>
            <person name="Kim S."/>
            <person name="Choi T."/>
            <person name="Kim D."/>
            <person name="Ryu S."/>
            <person name="Kim W."/>
        </authorList>
    </citation>
    <scope>NUCLEOTIDE SEQUENCE [LARGE SCALE GENOMIC DNA]</scope>
    <source>
        <tissue evidence="1">Muscle</tissue>
    </source>
</reference>
<protein>
    <submittedName>
        <fullName evidence="1">Uncharacterized protein</fullName>
    </submittedName>
</protein>
<gene>
    <name evidence="1" type="ORF">E2C01_044473</name>
</gene>
<evidence type="ECO:0000313" key="1">
    <source>
        <dbReference type="EMBL" id="MPC50644.1"/>
    </source>
</evidence>
<name>A0A5B7G2G1_PORTR</name>
<comment type="caution">
    <text evidence="1">The sequence shown here is derived from an EMBL/GenBank/DDBJ whole genome shotgun (WGS) entry which is preliminary data.</text>
</comment>
<sequence length="74" mass="8681">METVESHSWFPPYRDDVLERRTKFPGREVPRVCCFSLRLRRHPSGGAAPLSATRPLIVWRVSQLGRFRFLRTVV</sequence>
<keyword evidence="2" id="KW-1185">Reference proteome</keyword>
<dbReference type="Proteomes" id="UP000324222">
    <property type="component" value="Unassembled WGS sequence"/>
</dbReference>
<evidence type="ECO:0000313" key="2">
    <source>
        <dbReference type="Proteomes" id="UP000324222"/>
    </source>
</evidence>
<accession>A0A5B7G2G1</accession>
<dbReference type="EMBL" id="VSRR010009639">
    <property type="protein sequence ID" value="MPC50644.1"/>
    <property type="molecule type" value="Genomic_DNA"/>
</dbReference>
<organism evidence="1 2">
    <name type="scientific">Portunus trituberculatus</name>
    <name type="common">Swimming crab</name>
    <name type="synonym">Neptunus trituberculatus</name>
    <dbReference type="NCBI Taxonomy" id="210409"/>
    <lineage>
        <taxon>Eukaryota</taxon>
        <taxon>Metazoa</taxon>
        <taxon>Ecdysozoa</taxon>
        <taxon>Arthropoda</taxon>
        <taxon>Crustacea</taxon>
        <taxon>Multicrustacea</taxon>
        <taxon>Malacostraca</taxon>
        <taxon>Eumalacostraca</taxon>
        <taxon>Eucarida</taxon>
        <taxon>Decapoda</taxon>
        <taxon>Pleocyemata</taxon>
        <taxon>Brachyura</taxon>
        <taxon>Eubrachyura</taxon>
        <taxon>Portunoidea</taxon>
        <taxon>Portunidae</taxon>
        <taxon>Portuninae</taxon>
        <taxon>Portunus</taxon>
    </lineage>
</organism>
<proteinExistence type="predicted"/>